<dbReference type="InterPro" id="IPR006429">
    <property type="entry name" value="Phage_lambda_portal"/>
</dbReference>
<protein>
    <submittedName>
        <fullName evidence="1">Phage portal protein, lambda family</fullName>
    </submittedName>
</protein>
<keyword evidence="2" id="KW-1185">Reference proteome</keyword>
<comment type="caution">
    <text evidence="1">The sequence shown here is derived from an EMBL/GenBank/DDBJ whole genome shotgun (WGS) entry which is preliminary data.</text>
</comment>
<organism evidence="1 2">
    <name type="scientific">Rubinisphaera italica</name>
    <dbReference type="NCBI Taxonomy" id="2527969"/>
    <lineage>
        <taxon>Bacteria</taxon>
        <taxon>Pseudomonadati</taxon>
        <taxon>Planctomycetota</taxon>
        <taxon>Planctomycetia</taxon>
        <taxon>Planctomycetales</taxon>
        <taxon>Planctomycetaceae</taxon>
        <taxon>Rubinisphaera</taxon>
    </lineage>
</organism>
<name>A0A5C5XKZ7_9PLAN</name>
<sequence>MLGYVRDKMMTARLRARYERQVQERLSQLVEGVGPRAVSEELGGWMPVGSGKTRMTEQSRQDLRQQVRELVRGNPHARNVLRLLEAYVVGDGLRLTVSPKRGARLASDAPELDQLAELWQTFLDENRNHFSYREYARRVWRDGECFLRLFADQSWPPTVRFIDAERIGPSIDDPESQGIVTNQNDVEEVEGYILLHRDHGDVVQVIPADVVLHTRYGVDTNEKRGVSFFVSILKPLEKFQEWQETELLARKLQASIVLWRKVQGGAAQANSLAESARLGTSVEVGGGVRQERVRPGTILTTSAGTEMQYLQPNTNYGDAVPLGRMMLLCATGGGGNFEPGGSAASGEVGSASGGR</sequence>
<gene>
    <name evidence="1" type="ORF">Pan54_39720</name>
</gene>
<dbReference type="GO" id="GO:0019068">
    <property type="term" value="P:virion assembly"/>
    <property type="evidence" value="ECO:0007669"/>
    <property type="project" value="InterPro"/>
</dbReference>
<proteinExistence type="predicted"/>
<evidence type="ECO:0000313" key="1">
    <source>
        <dbReference type="EMBL" id="TWT63219.1"/>
    </source>
</evidence>
<dbReference type="OrthoDB" id="208663at2"/>
<reference evidence="1 2" key="1">
    <citation type="submission" date="2019-02" db="EMBL/GenBank/DDBJ databases">
        <title>Deep-cultivation of Planctomycetes and their phenomic and genomic characterization uncovers novel biology.</title>
        <authorList>
            <person name="Wiegand S."/>
            <person name="Jogler M."/>
            <person name="Boedeker C."/>
            <person name="Pinto D."/>
            <person name="Vollmers J."/>
            <person name="Rivas-Marin E."/>
            <person name="Kohn T."/>
            <person name="Peeters S.H."/>
            <person name="Heuer A."/>
            <person name="Rast P."/>
            <person name="Oberbeckmann S."/>
            <person name="Bunk B."/>
            <person name="Jeske O."/>
            <person name="Meyerdierks A."/>
            <person name="Storesund J.E."/>
            <person name="Kallscheuer N."/>
            <person name="Luecker S."/>
            <person name="Lage O.M."/>
            <person name="Pohl T."/>
            <person name="Merkel B.J."/>
            <person name="Hornburger P."/>
            <person name="Mueller R.-W."/>
            <person name="Bruemmer F."/>
            <person name="Labrenz M."/>
            <person name="Spormann A.M."/>
            <person name="Op Den Camp H."/>
            <person name="Overmann J."/>
            <person name="Amann R."/>
            <person name="Jetten M.S.M."/>
            <person name="Mascher T."/>
            <person name="Medema M.H."/>
            <person name="Devos D.P."/>
            <person name="Kaster A.-K."/>
            <person name="Ovreas L."/>
            <person name="Rohde M."/>
            <person name="Galperin M.Y."/>
            <person name="Jogler C."/>
        </authorList>
    </citation>
    <scope>NUCLEOTIDE SEQUENCE [LARGE SCALE GENOMIC DNA]</scope>
    <source>
        <strain evidence="1 2">Pan54</strain>
    </source>
</reference>
<evidence type="ECO:0000313" key="2">
    <source>
        <dbReference type="Proteomes" id="UP000316095"/>
    </source>
</evidence>
<dbReference type="AlphaFoldDB" id="A0A5C5XKZ7"/>
<dbReference type="RefSeq" id="WP_146504996.1">
    <property type="nucleotide sequence ID" value="NZ_SJPG01000001.1"/>
</dbReference>
<dbReference type="Pfam" id="PF05136">
    <property type="entry name" value="Phage_portal_2"/>
    <property type="match status" value="1"/>
</dbReference>
<dbReference type="Proteomes" id="UP000316095">
    <property type="component" value="Unassembled WGS sequence"/>
</dbReference>
<dbReference type="GO" id="GO:0005198">
    <property type="term" value="F:structural molecule activity"/>
    <property type="evidence" value="ECO:0007669"/>
    <property type="project" value="InterPro"/>
</dbReference>
<accession>A0A5C5XKZ7</accession>
<dbReference type="EMBL" id="SJPG01000001">
    <property type="protein sequence ID" value="TWT63219.1"/>
    <property type="molecule type" value="Genomic_DNA"/>
</dbReference>